<evidence type="ECO:0000256" key="3">
    <source>
        <dbReference type="ARBA" id="ARBA00013428"/>
    </source>
</evidence>
<dbReference type="PANTHER" id="PTHR48025">
    <property type="entry name" value="OS02G0815200 PROTEIN"/>
    <property type="match status" value="1"/>
</dbReference>
<dbReference type="GO" id="GO:0003729">
    <property type="term" value="F:mRNA binding"/>
    <property type="evidence" value="ECO:0007669"/>
    <property type="project" value="TreeGrafter"/>
</dbReference>
<evidence type="ECO:0000256" key="4">
    <source>
        <dbReference type="ARBA" id="ARBA00022552"/>
    </source>
</evidence>
<dbReference type="InterPro" id="IPR050502">
    <property type="entry name" value="Euk_RNA-bind_prot"/>
</dbReference>
<keyword evidence="5" id="KW-0677">Repeat</keyword>
<protein>
    <recommendedName>
        <fullName evidence="3">Multiple RNA-binding domain-containing protein 1</fullName>
    </recommendedName>
</protein>
<dbReference type="InterPro" id="IPR000504">
    <property type="entry name" value="RRM_dom"/>
</dbReference>
<feature type="domain" description="RRM" evidence="11">
    <location>
        <begin position="571"/>
        <end position="654"/>
    </location>
</feature>
<feature type="domain" description="RRM" evidence="11">
    <location>
        <begin position="457"/>
        <end position="529"/>
    </location>
</feature>
<gene>
    <name evidence="12" type="ORF">BT63DRAFT_415891</name>
</gene>
<evidence type="ECO:0000256" key="6">
    <source>
        <dbReference type="ARBA" id="ARBA00022884"/>
    </source>
</evidence>
<keyword evidence="7" id="KW-0539">Nucleus</keyword>
<dbReference type="Proteomes" id="UP000799302">
    <property type="component" value="Unassembled WGS sequence"/>
</dbReference>
<name>A0A6A6U5D2_9PEZI</name>
<dbReference type="GO" id="GO:0006364">
    <property type="term" value="P:rRNA processing"/>
    <property type="evidence" value="ECO:0007669"/>
    <property type="project" value="UniProtKB-KW"/>
</dbReference>
<organism evidence="12 13">
    <name type="scientific">Microthyrium microscopicum</name>
    <dbReference type="NCBI Taxonomy" id="703497"/>
    <lineage>
        <taxon>Eukaryota</taxon>
        <taxon>Fungi</taxon>
        <taxon>Dikarya</taxon>
        <taxon>Ascomycota</taxon>
        <taxon>Pezizomycotina</taxon>
        <taxon>Dothideomycetes</taxon>
        <taxon>Dothideomycetes incertae sedis</taxon>
        <taxon>Microthyriales</taxon>
        <taxon>Microthyriaceae</taxon>
        <taxon>Microthyrium</taxon>
    </lineage>
</organism>
<keyword evidence="4" id="KW-0698">rRNA processing</keyword>
<evidence type="ECO:0000256" key="9">
    <source>
        <dbReference type="PROSITE-ProRule" id="PRU00176"/>
    </source>
</evidence>
<sequence>MASQTSSSRIFVRNLPLSISDDQFRAHFAKNGETTDSKLLRNRRMGFVGYKSPEDANAAVKYFNRTFIGMARIAVEIAQPYAEEQSKPKQAIVPKGSTESSKTLKRKREVPDENTDPKLREFLGVMQSTAKSKTWQNEVAVDDNDTTMAVDKVNESDDDVQVLPSKTKQQQQSIDAIFESDSNEDTDPTAEAKPITQSDKDWLRSKKGKLLDEDAIPQEKDQELAEQVTAGDAGDEPEDVEMQDEDIDESPEVFKIRQSGRLFLRNLSFKITEDELREGFSQFGDLEEGHPMLLAYEVNSGKVHVPSDKTGSSKGIAFLLFDDPESAVAAYQTLDGKTFQGRLIHILPADPKRESKLDDYAISKLPLKQQQKIKQKMESNLASYKWNSLYMNMDDVMSSIATRLGVEKSQLLDPTSSDAAVKQAIAETNVIQDVKSYFVENGVSLDKFKPGKQRGDTAILIKNLPHGTSPDEIREVFSAHGRISRLLIPRSGTIALIEFGSAPEGRAAFQALKYKRFKNTILFLEKAPKNVFDKPAQGSVVVPAKADGIKAKLTTSDLLEEAPNVEAIETSTLFVRNLNFTTTSEKLRDTFSPLSGFVSARVKTRTDSKRPGEILSMGFGFVEFKSKSEAQSAIATMNGHFLEGHTLTLQPSQRVLDAGEDRRKQDKAKAIASQQTKVIVKNLPFEASKKDVRALLGTYGQLRSVRVPKKFDSSARGFAFAEFTTAREAANAMAALKSTHLLGRRLHLEYAAQDTLDPEDAIEKMQKKVGSQVDKVALQKLTGAGRKKFNVSGNEPTEPDG</sequence>
<feature type="domain" description="RRM" evidence="11">
    <location>
        <begin position="260"/>
        <end position="351"/>
    </location>
</feature>
<dbReference type="SMART" id="SM00360">
    <property type="entry name" value="RRM"/>
    <property type="match status" value="5"/>
</dbReference>
<dbReference type="OrthoDB" id="439639at2759"/>
<proteinExistence type="inferred from homology"/>
<dbReference type="AlphaFoldDB" id="A0A6A6U5D2"/>
<feature type="compositionally biased region" description="Acidic residues" evidence="10">
    <location>
        <begin position="233"/>
        <end position="247"/>
    </location>
</feature>
<evidence type="ECO:0000256" key="1">
    <source>
        <dbReference type="ARBA" id="ARBA00004123"/>
    </source>
</evidence>
<comment type="subcellular location">
    <subcellularLocation>
        <location evidence="1">Nucleus</location>
    </subcellularLocation>
</comment>
<evidence type="ECO:0000313" key="12">
    <source>
        <dbReference type="EMBL" id="KAF2666791.1"/>
    </source>
</evidence>
<reference evidence="12" key="1">
    <citation type="journal article" date="2020" name="Stud. Mycol.">
        <title>101 Dothideomycetes genomes: a test case for predicting lifestyles and emergence of pathogens.</title>
        <authorList>
            <person name="Haridas S."/>
            <person name="Albert R."/>
            <person name="Binder M."/>
            <person name="Bloem J."/>
            <person name="Labutti K."/>
            <person name="Salamov A."/>
            <person name="Andreopoulos B."/>
            <person name="Baker S."/>
            <person name="Barry K."/>
            <person name="Bills G."/>
            <person name="Bluhm B."/>
            <person name="Cannon C."/>
            <person name="Castanera R."/>
            <person name="Culley D."/>
            <person name="Daum C."/>
            <person name="Ezra D."/>
            <person name="Gonzalez J."/>
            <person name="Henrissat B."/>
            <person name="Kuo A."/>
            <person name="Liang C."/>
            <person name="Lipzen A."/>
            <person name="Lutzoni F."/>
            <person name="Magnuson J."/>
            <person name="Mondo S."/>
            <person name="Nolan M."/>
            <person name="Ohm R."/>
            <person name="Pangilinan J."/>
            <person name="Park H.-J."/>
            <person name="Ramirez L."/>
            <person name="Alfaro M."/>
            <person name="Sun H."/>
            <person name="Tritt A."/>
            <person name="Yoshinaga Y."/>
            <person name="Zwiers L.-H."/>
            <person name="Turgeon B."/>
            <person name="Goodwin S."/>
            <person name="Spatafora J."/>
            <person name="Crous P."/>
            <person name="Grigoriev I."/>
        </authorList>
    </citation>
    <scope>NUCLEOTIDE SEQUENCE</scope>
    <source>
        <strain evidence="12">CBS 115976</strain>
    </source>
</reference>
<dbReference type="GO" id="GO:0005634">
    <property type="term" value="C:nucleus"/>
    <property type="evidence" value="ECO:0007669"/>
    <property type="project" value="UniProtKB-SubCell"/>
</dbReference>
<dbReference type="InterPro" id="IPR035979">
    <property type="entry name" value="RBD_domain_sf"/>
</dbReference>
<keyword evidence="13" id="KW-1185">Reference proteome</keyword>
<evidence type="ECO:0000259" key="11">
    <source>
        <dbReference type="PROSITE" id="PS50102"/>
    </source>
</evidence>
<evidence type="ECO:0000313" key="13">
    <source>
        <dbReference type="Proteomes" id="UP000799302"/>
    </source>
</evidence>
<dbReference type="EMBL" id="MU004238">
    <property type="protein sequence ID" value="KAF2666791.1"/>
    <property type="molecule type" value="Genomic_DNA"/>
</dbReference>
<dbReference type="CDD" id="cd12317">
    <property type="entry name" value="RRM4_RBM19_RRM3_MRD1"/>
    <property type="match status" value="1"/>
</dbReference>
<dbReference type="SUPFAM" id="SSF54928">
    <property type="entry name" value="RNA-binding domain, RBD"/>
    <property type="match status" value="4"/>
</dbReference>
<feature type="domain" description="RRM" evidence="11">
    <location>
        <begin position="676"/>
        <end position="753"/>
    </location>
</feature>
<feature type="region of interest" description="Disordered" evidence="10">
    <location>
        <begin position="178"/>
        <end position="247"/>
    </location>
</feature>
<accession>A0A6A6U5D2</accession>
<dbReference type="InterPro" id="IPR012677">
    <property type="entry name" value="Nucleotide-bd_a/b_plait_sf"/>
</dbReference>
<feature type="domain" description="RRM" evidence="11">
    <location>
        <begin position="8"/>
        <end position="80"/>
    </location>
</feature>
<dbReference type="PROSITE" id="PS50102">
    <property type="entry name" value="RRM"/>
    <property type="match status" value="5"/>
</dbReference>
<evidence type="ECO:0000256" key="5">
    <source>
        <dbReference type="ARBA" id="ARBA00022737"/>
    </source>
</evidence>
<feature type="compositionally biased region" description="Basic and acidic residues" evidence="10">
    <location>
        <begin position="198"/>
        <end position="223"/>
    </location>
</feature>
<keyword evidence="8" id="KW-0687">Ribonucleoprotein</keyword>
<dbReference type="Gene3D" id="3.30.70.330">
    <property type="match status" value="5"/>
</dbReference>
<comment type="similarity">
    <text evidence="2">Belongs to the RRM MRD1 family.</text>
</comment>
<dbReference type="CDD" id="cd12320">
    <property type="entry name" value="RRM6_RBM19_RRM5_MRD1"/>
    <property type="match status" value="1"/>
</dbReference>
<dbReference type="Pfam" id="PF00076">
    <property type="entry name" value="RRM_1"/>
    <property type="match status" value="5"/>
</dbReference>
<dbReference type="GO" id="GO:1990904">
    <property type="term" value="C:ribonucleoprotein complex"/>
    <property type="evidence" value="ECO:0007669"/>
    <property type="project" value="UniProtKB-KW"/>
</dbReference>
<evidence type="ECO:0000256" key="7">
    <source>
        <dbReference type="ARBA" id="ARBA00023242"/>
    </source>
</evidence>
<evidence type="ECO:0000256" key="8">
    <source>
        <dbReference type="ARBA" id="ARBA00023274"/>
    </source>
</evidence>
<feature type="region of interest" description="Disordered" evidence="10">
    <location>
        <begin position="86"/>
        <end position="117"/>
    </location>
</feature>
<evidence type="ECO:0000256" key="10">
    <source>
        <dbReference type="SAM" id="MobiDB-lite"/>
    </source>
</evidence>
<keyword evidence="6 9" id="KW-0694">RNA-binding</keyword>
<dbReference type="FunFam" id="3.30.70.330:FF:000247">
    <property type="entry name" value="Multiple RNA-binding domain-containing protein 1"/>
    <property type="match status" value="1"/>
</dbReference>
<evidence type="ECO:0000256" key="2">
    <source>
        <dbReference type="ARBA" id="ARBA00008033"/>
    </source>
</evidence>
<dbReference type="PANTHER" id="PTHR48025:SF1">
    <property type="entry name" value="RRM DOMAIN-CONTAINING PROTEIN"/>
    <property type="match status" value="1"/>
</dbReference>